<evidence type="ECO:0000256" key="1">
    <source>
        <dbReference type="SAM" id="MobiDB-lite"/>
    </source>
</evidence>
<dbReference type="Proteomes" id="UP000612746">
    <property type="component" value="Unassembled WGS sequence"/>
</dbReference>
<feature type="compositionally biased region" description="Basic and acidic residues" evidence="1">
    <location>
        <begin position="7"/>
        <end position="23"/>
    </location>
</feature>
<evidence type="ECO:0000313" key="3">
    <source>
        <dbReference type="Proteomes" id="UP000612746"/>
    </source>
</evidence>
<dbReference type="AlphaFoldDB" id="A0A8H7QA16"/>
<comment type="caution">
    <text evidence="2">The sequence shown here is derived from an EMBL/GenBank/DDBJ whole genome shotgun (WGS) entry which is preliminary data.</text>
</comment>
<accession>A0A8H7QA16</accession>
<dbReference type="OrthoDB" id="9895617at2759"/>
<dbReference type="PANTHER" id="PTHR37450">
    <property type="entry name" value="CIPC PROTEIN"/>
    <property type="match status" value="1"/>
</dbReference>
<feature type="region of interest" description="Disordered" evidence="1">
    <location>
        <begin position="1"/>
        <end position="23"/>
    </location>
</feature>
<evidence type="ECO:0008006" key="4">
    <source>
        <dbReference type="Google" id="ProtNLM"/>
    </source>
</evidence>
<reference evidence="2" key="1">
    <citation type="submission" date="2020-12" db="EMBL/GenBank/DDBJ databases">
        <title>Metabolic potential, ecology and presence of endohyphal bacteria is reflected in genomic diversity of Mucoromycotina.</title>
        <authorList>
            <person name="Muszewska A."/>
            <person name="Okrasinska A."/>
            <person name="Steczkiewicz K."/>
            <person name="Drgas O."/>
            <person name="Orlowska M."/>
            <person name="Perlinska-Lenart U."/>
            <person name="Aleksandrzak-Piekarczyk T."/>
            <person name="Szatraj K."/>
            <person name="Zielenkiewicz U."/>
            <person name="Pilsyk S."/>
            <person name="Malc E."/>
            <person name="Mieczkowski P."/>
            <person name="Kruszewska J.S."/>
            <person name="Biernat P."/>
            <person name="Pawlowska J."/>
        </authorList>
    </citation>
    <scope>NUCLEOTIDE SEQUENCE</scope>
    <source>
        <strain evidence="2">WA0000051536</strain>
    </source>
</reference>
<protein>
    <recommendedName>
        <fullName evidence="4">CipC-like antibiotic response protein</fullName>
    </recommendedName>
</protein>
<name>A0A8H7QA16_9FUNG</name>
<dbReference type="EMBL" id="JAEPRA010000002">
    <property type="protein sequence ID" value="KAG2187984.1"/>
    <property type="molecule type" value="Genomic_DNA"/>
</dbReference>
<dbReference type="PANTHER" id="PTHR37450:SF1">
    <property type="entry name" value="CIPC PROTEIN"/>
    <property type="match status" value="1"/>
</dbReference>
<dbReference type="InterPro" id="IPR022234">
    <property type="entry name" value="DUF3759"/>
</dbReference>
<keyword evidence="3" id="KW-1185">Reference proteome</keyword>
<organism evidence="2 3">
    <name type="scientific">Umbelopsis vinacea</name>
    <dbReference type="NCBI Taxonomy" id="44442"/>
    <lineage>
        <taxon>Eukaryota</taxon>
        <taxon>Fungi</taxon>
        <taxon>Fungi incertae sedis</taxon>
        <taxon>Mucoromycota</taxon>
        <taxon>Mucoromycotina</taxon>
        <taxon>Umbelopsidomycetes</taxon>
        <taxon>Umbelopsidales</taxon>
        <taxon>Umbelopsidaceae</taxon>
        <taxon>Umbelopsis</taxon>
    </lineage>
</organism>
<gene>
    <name evidence="2" type="ORF">INT44_000734</name>
</gene>
<sequence length="106" mass="12401">MGFFDAFQEHHEELRNTPEEHKGRLSHELIAGAASFEAIKAWEDHQRREGKTVSHGFAKELLAGFAGAEIDKLIETKGLDFVDREKAKRHAKENVERYYEEEYERR</sequence>
<evidence type="ECO:0000313" key="2">
    <source>
        <dbReference type="EMBL" id="KAG2187984.1"/>
    </source>
</evidence>
<dbReference type="Pfam" id="PF12585">
    <property type="entry name" value="DUF3759"/>
    <property type="match status" value="1"/>
</dbReference>
<proteinExistence type="predicted"/>